<organism evidence="1 2">
    <name type="scientific">Williamsia phyllosphaerae</name>
    <dbReference type="NCBI Taxonomy" id="885042"/>
    <lineage>
        <taxon>Bacteria</taxon>
        <taxon>Bacillati</taxon>
        <taxon>Actinomycetota</taxon>
        <taxon>Actinomycetes</taxon>
        <taxon>Mycobacteriales</taxon>
        <taxon>Nocardiaceae</taxon>
        <taxon>Williamsia</taxon>
    </lineage>
</organism>
<dbReference type="PANTHER" id="PTHR39338:SF5">
    <property type="entry name" value="BLR6139 PROTEIN"/>
    <property type="match status" value="1"/>
</dbReference>
<keyword evidence="2" id="KW-1185">Reference proteome</keyword>
<accession>A0ABQ1UVS6</accession>
<reference evidence="2" key="1">
    <citation type="journal article" date="2019" name="Int. J. Syst. Evol. Microbiol.">
        <title>The Global Catalogue of Microorganisms (GCM) 10K type strain sequencing project: providing services to taxonomists for standard genome sequencing and annotation.</title>
        <authorList>
            <consortium name="The Broad Institute Genomics Platform"/>
            <consortium name="The Broad Institute Genome Sequencing Center for Infectious Disease"/>
            <person name="Wu L."/>
            <person name="Ma J."/>
        </authorList>
    </citation>
    <scope>NUCLEOTIDE SEQUENCE [LARGE SCALE GENOMIC DNA]</scope>
    <source>
        <strain evidence="2">CCM 7855</strain>
    </source>
</reference>
<dbReference type="InterPro" id="IPR036465">
    <property type="entry name" value="vWFA_dom_sf"/>
</dbReference>
<dbReference type="InterPro" id="IPR011195">
    <property type="entry name" value="UCP010256"/>
</dbReference>
<dbReference type="Proteomes" id="UP000632454">
    <property type="component" value="Unassembled WGS sequence"/>
</dbReference>
<name>A0ABQ1UVS6_9NOCA</name>
<proteinExistence type="predicted"/>
<dbReference type="SUPFAM" id="SSF53300">
    <property type="entry name" value="vWA-like"/>
    <property type="match status" value="1"/>
</dbReference>
<sequence>MTSPLRSSTVAPDHLVDHLTGFVDDLRDRGIVVGPASLIDAASATEVLNLLDRNSFREGLACTLVTDHGHRAVFDAVFDLWFPVGSGMRTTTQELPTDADGAVDIDAVREMVAEMLADPDAENDGRLAELISLIVDQIGGYRSTRGDAFSTYQAMSTIRPQTLIARIAAAMAAAGSTDQDGAEPRYRRSAADRVTRFGSMISEETRRRMVDRAGRDRVGEYAVPTLPENINFLSAGRAEMIEMRRTIDPLARLLAAKLEVRRRRARRGVVDIRKTLRASMSTGGVPIELTYARPRPGRPELVILCDVSGSVSGFSQFTLQLVYALRQHFSAVRVFAFVDTVDEVTEYFSRRPDDIDIGSSVAQILSSARLITRDGHSDYGNALTGFVEEYIDSLTHRGALLVLGDGRNNYHDPSFGALRELVARARHAYWLNPERQSIWNSGDSVASDYATIIEMHECRSAAQLARVVADLLPV</sequence>
<gene>
    <name evidence="1" type="ORF">GCM10007298_24840</name>
</gene>
<comment type="caution">
    <text evidence="1">The sequence shown here is derived from an EMBL/GenBank/DDBJ whole genome shotgun (WGS) entry which is preliminary data.</text>
</comment>
<dbReference type="EMBL" id="BMCS01000001">
    <property type="protein sequence ID" value="GGF28086.1"/>
    <property type="molecule type" value="Genomic_DNA"/>
</dbReference>
<evidence type="ECO:0000313" key="1">
    <source>
        <dbReference type="EMBL" id="GGF28086.1"/>
    </source>
</evidence>
<dbReference type="InterPro" id="IPR008912">
    <property type="entry name" value="Uncharacterised_CoxE"/>
</dbReference>
<dbReference type="PANTHER" id="PTHR39338">
    <property type="entry name" value="BLL5662 PROTEIN-RELATED"/>
    <property type="match status" value="1"/>
</dbReference>
<protein>
    <submittedName>
        <fullName evidence="1">VWA domain-containing protein</fullName>
    </submittedName>
</protein>
<dbReference type="PIRSF" id="PIRSF010256">
    <property type="entry name" value="CoxE_vWa"/>
    <property type="match status" value="1"/>
</dbReference>
<dbReference type="RefSeq" id="WP_188489977.1">
    <property type="nucleotide sequence ID" value="NZ_BMCS01000001.1"/>
</dbReference>
<dbReference type="Pfam" id="PF05762">
    <property type="entry name" value="VWA_CoxE"/>
    <property type="match status" value="1"/>
</dbReference>
<evidence type="ECO:0000313" key="2">
    <source>
        <dbReference type="Proteomes" id="UP000632454"/>
    </source>
</evidence>